<name>A0AAV9EY81_ACOCL</name>
<comment type="caution">
    <text evidence="13">The sequence shown here is derived from an EMBL/GenBank/DDBJ whole genome shotgun (WGS) entry which is preliminary data.</text>
</comment>
<feature type="signal peptide" evidence="11">
    <location>
        <begin position="1"/>
        <end position="27"/>
    </location>
</feature>
<dbReference type="Gene3D" id="3.80.10.10">
    <property type="entry name" value="Ribonuclease Inhibitor"/>
    <property type="match status" value="2"/>
</dbReference>
<keyword evidence="7" id="KW-0325">Glycoprotein</keyword>
<evidence type="ECO:0000256" key="2">
    <source>
        <dbReference type="ARBA" id="ARBA00022512"/>
    </source>
</evidence>
<proteinExistence type="predicted"/>
<sequence>MKALGCSTTTTTLLSLLLLLLIFSATALSDHEASSIARRQLLALPENGDLPDDYEFDVNTNATFPNPRLRRAYIALQAWRRAIFSDPFNTTGDWVGPNVCSYTGVFCSKALDEPNLDVVAGVDLNHADIAGYLPVELGLLTDVAVFHLNSNRFCGIVPRSLSRLHLLHELDLSNNRFVGPFPKVVLGMPALKYLDIRFNDFEGRIPSELFEKDLDAIFVNDNRFTSRIPDNLGESPASVVVLANNRLGGIGAMGGTLDEIILLNNGLSGCLPAEVGLLGNATVVDAGSNALTGVLPRSLSGLARVEELDLSRNFLTGFVSERLCKLPSLANFTGKLRRAAGFEVGRGVRRCEQLLARAAEAEVAQGVRADRGTAC</sequence>
<dbReference type="Pfam" id="PF13855">
    <property type="entry name" value="LRR_8"/>
    <property type="match status" value="1"/>
</dbReference>
<dbReference type="InterPro" id="IPR001611">
    <property type="entry name" value="Leu-rich_rpt"/>
</dbReference>
<dbReference type="PANTHER" id="PTHR32093:SF120">
    <property type="entry name" value="LEUCINE-RICH REPEAT EXTENSIN-LIKE PROTEIN 3-RELATED"/>
    <property type="match status" value="1"/>
</dbReference>
<evidence type="ECO:0000256" key="11">
    <source>
        <dbReference type="SAM" id="SignalP"/>
    </source>
</evidence>
<keyword evidence="5 11" id="KW-0732">Signal</keyword>
<evidence type="ECO:0000256" key="10">
    <source>
        <dbReference type="ARBA" id="ARBA00041871"/>
    </source>
</evidence>
<keyword evidence="9" id="KW-0961">Cell wall biogenesis/degradation</keyword>
<keyword evidence="4" id="KW-0433">Leucine-rich repeat</keyword>
<feature type="domain" description="Leucine-rich repeat-containing N-terminal plant-type" evidence="12">
    <location>
        <begin position="75"/>
        <end position="108"/>
    </location>
</feature>
<evidence type="ECO:0000256" key="6">
    <source>
        <dbReference type="ARBA" id="ARBA00022737"/>
    </source>
</evidence>
<evidence type="ECO:0000256" key="9">
    <source>
        <dbReference type="ARBA" id="ARBA00023316"/>
    </source>
</evidence>
<dbReference type="FunFam" id="3.80.10.10:FF:000224">
    <property type="entry name" value="Leucine-rich repeat extensin-like protein 1"/>
    <property type="match status" value="1"/>
</dbReference>
<dbReference type="Pfam" id="PF08263">
    <property type="entry name" value="LRRNT_2"/>
    <property type="match status" value="1"/>
</dbReference>
<dbReference type="InterPro" id="IPR051582">
    <property type="entry name" value="LRR_extensin-like_regulator"/>
</dbReference>
<protein>
    <recommendedName>
        <fullName evidence="10">Cell wall hydroxyproline-rich glycoprotein</fullName>
    </recommendedName>
</protein>
<dbReference type="EMBL" id="JAUJYO010000005">
    <property type="protein sequence ID" value="KAK1317808.1"/>
    <property type="molecule type" value="Genomic_DNA"/>
</dbReference>
<dbReference type="SUPFAM" id="SSF52058">
    <property type="entry name" value="L domain-like"/>
    <property type="match status" value="1"/>
</dbReference>
<keyword evidence="2" id="KW-0134">Cell wall</keyword>
<organism evidence="13 14">
    <name type="scientific">Acorus calamus</name>
    <name type="common">Sweet flag</name>
    <dbReference type="NCBI Taxonomy" id="4465"/>
    <lineage>
        <taxon>Eukaryota</taxon>
        <taxon>Viridiplantae</taxon>
        <taxon>Streptophyta</taxon>
        <taxon>Embryophyta</taxon>
        <taxon>Tracheophyta</taxon>
        <taxon>Spermatophyta</taxon>
        <taxon>Magnoliopsida</taxon>
        <taxon>Liliopsida</taxon>
        <taxon>Acoraceae</taxon>
        <taxon>Acorus</taxon>
    </lineage>
</organism>
<reference evidence="13" key="1">
    <citation type="journal article" date="2023" name="Nat. Commun.">
        <title>Diploid and tetraploid genomes of Acorus and the evolution of monocots.</title>
        <authorList>
            <person name="Ma L."/>
            <person name="Liu K.W."/>
            <person name="Li Z."/>
            <person name="Hsiao Y.Y."/>
            <person name="Qi Y."/>
            <person name="Fu T."/>
            <person name="Tang G.D."/>
            <person name="Zhang D."/>
            <person name="Sun W.H."/>
            <person name="Liu D.K."/>
            <person name="Li Y."/>
            <person name="Chen G.Z."/>
            <person name="Liu X.D."/>
            <person name="Liao X.Y."/>
            <person name="Jiang Y.T."/>
            <person name="Yu X."/>
            <person name="Hao Y."/>
            <person name="Huang J."/>
            <person name="Zhao X.W."/>
            <person name="Ke S."/>
            <person name="Chen Y.Y."/>
            <person name="Wu W.L."/>
            <person name="Hsu J.L."/>
            <person name="Lin Y.F."/>
            <person name="Huang M.D."/>
            <person name="Li C.Y."/>
            <person name="Huang L."/>
            <person name="Wang Z.W."/>
            <person name="Zhao X."/>
            <person name="Zhong W.Y."/>
            <person name="Peng D.H."/>
            <person name="Ahmad S."/>
            <person name="Lan S."/>
            <person name="Zhang J.S."/>
            <person name="Tsai W.C."/>
            <person name="Van de Peer Y."/>
            <person name="Liu Z.J."/>
        </authorList>
    </citation>
    <scope>NUCLEOTIDE SEQUENCE</scope>
    <source>
        <strain evidence="13">CP</strain>
    </source>
</reference>
<dbReference type="Pfam" id="PF00560">
    <property type="entry name" value="LRR_1"/>
    <property type="match status" value="1"/>
</dbReference>
<gene>
    <name evidence="13" type="primary">PEX1</name>
    <name evidence="13" type="ORF">QJS10_CPA05g01537</name>
</gene>
<keyword evidence="6" id="KW-0677">Repeat</keyword>
<dbReference type="InterPro" id="IPR032675">
    <property type="entry name" value="LRR_dom_sf"/>
</dbReference>
<keyword evidence="14" id="KW-1185">Reference proteome</keyword>
<evidence type="ECO:0000256" key="3">
    <source>
        <dbReference type="ARBA" id="ARBA00022525"/>
    </source>
</evidence>
<dbReference type="InterPro" id="IPR013210">
    <property type="entry name" value="LRR_N_plant-typ"/>
</dbReference>
<evidence type="ECO:0000256" key="4">
    <source>
        <dbReference type="ARBA" id="ARBA00022614"/>
    </source>
</evidence>
<dbReference type="PANTHER" id="PTHR32093">
    <property type="entry name" value="LEUCINE-RICH REPEAT EXTENSIN-LIKE PROTEIN 3-RELATED"/>
    <property type="match status" value="1"/>
</dbReference>
<evidence type="ECO:0000256" key="5">
    <source>
        <dbReference type="ARBA" id="ARBA00022729"/>
    </source>
</evidence>
<evidence type="ECO:0000313" key="14">
    <source>
        <dbReference type="Proteomes" id="UP001180020"/>
    </source>
</evidence>
<accession>A0AAV9EY81</accession>
<dbReference type="GO" id="GO:0071555">
    <property type="term" value="P:cell wall organization"/>
    <property type="evidence" value="ECO:0007669"/>
    <property type="project" value="UniProtKB-KW"/>
</dbReference>
<evidence type="ECO:0000256" key="8">
    <source>
        <dbReference type="ARBA" id="ARBA00023278"/>
    </source>
</evidence>
<evidence type="ECO:0000313" key="13">
    <source>
        <dbReference type="EMBL" id="KAK1317808.1"/>
    </source>
</evidence>
<evidence type="ECO:0000256" key="1">
    <source>
        <dbReference type="ARBA" id="ARBA00004191"/>
    </source>
</evidence>
<comment type="subcellular location">
    <subcellularLocation>
        <location evidence="1">Secreted</location>
        <location evidence="1">Cell wall</location>
    </subcellularLocation>
</comment>
<reference evidence="13" key="2">
    <citation type="submission" date="2023-06" db="EMBL/GenBank/DDBJ databases">
        <authorList>
            <person name="Ma L."/>
            <person name="Liu K.-W."/>
            <person name="Li Z."/>
            <person name="Hsiao Y.-Y."/>
            <person name="Qi Y."/>
            <person name="Fu T."/>
            <person name="Tang G."/>
            <person name="Zhang D."/>
            <person name="Sun W.-H."/>
            <person name="Liu D.-K."/>
            <person name="Li Y."/>
            <person name="Chen G.-Z."/>
            <person name="Liu X.-D."/>
            <person name="Liao X.-Y."/>
            <person name="Jiang Y.-T."/>
            <person name="Yu X."/>
            <person name="Hao Y."/>
            <person name="Huang J."/>
            <person name="Zhao X.-W."/>
            <person name="Ke S."/>
            <person name="Chen Y.-Y."/>
            <person name="Wu W.-L."/>
            <person name="Hsu J.-L."/>
            <person name="Lin Y.-F."/>
            <person name="Huang M.-D."/>
            <person name="Li C.-Y."/>
            <person name="Huang L."/>
            <person name="Wang Z.-W."/>
            <person name="Zhao X."/>
            <person name="Zhong W.-Y."/>
            <person name="Peng D.-H."/>
            <person name="Ahmad S."/>
            <person name="Lan S."/>
            <person name="Zhang J.-S."/>
            <person name="Tsai W.-C."/>
            <person name="Van De Peer Y."/>
            <person name="Liu Z.-J."/>
        </authorList>
    </citation>
    <scope>NUCLEOTIDE SEQUENCE</scope>
    <source>
        <strain evidence="13">CP</strain>
        <tissue evidence="13">Leaves</tissue>
    </source>
</reference>
<evidence type="ECO:0000256" key="7">
    <source>
        <dbReference type="ARBA" id="ARBA00023180"/>
    </source>
</evidence>
<feature type="chain" id="PRO_5043451653" description="Cell wall hydroxyproline-rich glycoprotein" evidence="11">
    <location>
        <begin position="28"/>
        <end position="375"/>
    </location>
</feature>
<dbReference type="Proteomes" id="UP001180020">
    <property type="component" value="Unassembled WGS sequence"/>
</dbReference>
<evidence type="ECO:0000259" key="12">
    <source>
        <dbReference type="Pfam" id="PF08263"/>
    </source>
</evidence>
<dbReference type="AlphaFoldDB" id="A0AAV9EY81"/>
<keyword evidence="3" id="KW-0964">Secreted</keyword>
<keyword evidence="8" id="KW-0379">Hydroxylation</keyword>